<dbReference type="SMART" id="SM00715">
    <property type="entry name" value="LA"/>
    <property type="match status" value="1"/>
</dbReference>
<dbReference type="CDD" id="cd07323">
    <property type="entry name" value="LAM"/>
    <property type="match status" value="1"/>
</dbReference>
<feature type="compositionally biased region" description="Polar residues" evidence="3">
    <location>
        <begin position="179"/>
        <end position="194"/>
    </location>
</feature>
<dbReference type="InterPro" id="IPR006630">
    <property type="entry name" value="La_HTH"/>
</dbReference>
<dbReference type="Proteomes" id="UP001443914">
    <property type="component" value="Unassembled WGS sequence"/>
</dbReference>
<dbReference type="SUPFAM" id="SSF46785">
    <property type="entry name" value="Winged helix' DNA-binding domain"/>
    <property type="match status" value="1"/>
</dbReference>
<feature type="compositionally biased region" description="Low complexity" evidence="3">
    <location>
        <begin position="1"/>
        <end position="27"/>
    </location>
</feature>
<feature type="compositionally biased region" description="Low complexity" evidence="3">
    <location>
        <begin position="72"/>
        <end position="84"/>
    </location>
</feature>
<accession>A0AAW1H2Q8</accession>
<dbReference type="PROSITE" id="PS50961">
    <property type="entry name" value="HTH_LA"/>
    <property type="match status" value="1"/>
</dbReference>
<feature type="compositionally biased region" description="Polar residues" evidence="3">
    <location>
        <begin position="50"/>
        <end position="59"/>
    </location>
</feature>
<feature type="region of interest" description="Disordered" evidence="3">
    <location>
        <begin position="1"/>
        <end position="93"/>
    </location>
</feature>
<dbReference type="EMBL" id="JBDFQZ010000013">
    <property type="protein sequence ID" value="KAK9670658.1"/>
    <property type="molecule type" value="Genomic_DNA"/>
</dbReference>
<keyword evidence="6" id="KW-1185">Reference proteome</keyword>
<dbReference type="GO" id="GO:0005737">
    <property type="term" value="C:cytoplasm"/>
    <property type="evidence" value="ECO:0007669"/>
    <property type="project" value="UniProtKB-ARBA"/>
</dbReference>
<feature type="region of interest" description="Disordered" evidence="3">
    <location>
        <begin position="105"/>
        <end position="293"/>
    </location>
</feature>
<dbReference type="InterPro" id="IPR045180">
    <property type="entry name" value="La_dom_prot"/>
</dbReference>
<dbReference type="PANTHER" id="PTHR22792:SF132">
    <property type="entry name" value="LA-RELATED PROTEIN 1"/>
    <property type="match status" value="1"/>
</dbReference>
<evidence type="ECO:0000313" key="6">
    <source>
        <dbReference type="Proteomes" id="UP001443914"/>
    </source>
</evidence>
<feature type="compositionally biased region" description="Basic and acidic residues" evidence="3">
    <location>
        <begin position="228"/>
        <end position="241"/>
    </location>
</feature>
<feature type="compositionally biased region" description="Polar residues" evidence="3">
    <location>
        <begin position="122"/>
        <end position="165"/>
    </location>
</feature>
<name>A0AAW1H2Q8_SAPOF</name>
<sequence length="499" mass="53428">MAATANSTPLSAATAATAASLSPRSPSGIARTVSPPWIQIVRGPEAETPSPESGDSNAAVSKASAWNKKPASARSSAEVGEVAESGGGGGATVVMGAELWPSLSECTKASPKNDLPDLGSTLPPQVTGIDTSSTTRVPLSVRSPSSTTQKPTNNHANHHLTSTHGQIAKQRSMKREGEGNSQANGVFSHQSSQPAGDGSHHPHHNVTSPKPNPGSSENPGKDNVQSHGHRESGQRNASGEHPHHRNSYRKGNGGPQSRGDGSHQTYGGRRRDQERGNHDWNHQKSFNGRDASLQPSVVSRGFVRPPPVSAPFVHPPPLQPFINPTMPDLPIFYLPPGMQFVAPVPQMYYPAPDPELYSEILKQINYYFSNENLVRDTYLRGKMDDNGWIGVDVISNFNKVKSLTNDTFQILEAVRSSSVVEVQGDKIRRRDDWMRWIMPPSVQPSTLSDLQSPKGPPISAVTDGIQSVSLDGKTYDPSIIMAPVGGTAAHVQVEQRGGN</sequence>
<gene>
    <name evidence="5" type="ORF">RND81_13G215900</name>
</gene>
<evidence type="ECO:0000256" key="1">
    <source>
        <dbReference type="ARBA" id="ARBA00022884"/>
    </source>
</evidence>
<proteinExistence type="predicted"/>
<dbReference type="InterPro" id="IPR036390">
    <property type="entry name" value="WH_DNA-bd_sf"/>
</dbReference>
<dbReference type="GO" id="GO:0003723">
    <property type="term" value="F:RNA binding"/>
    <property type="evidence" value="ECO:0007669"/>
    <property type="project" value="UniProtKB-UniRule"/>
</dbReference>
<dbReference type="InterPro" id="IPR036388">
    <property type="entry name" value="WH-like_DNA-bd_sf"/>
</dbReference>
<feature type="compositionally biased region" description="Basic and acidic residues" evidence="3">
    <location>
        <begin position="269"/>
        <end position="282"/>
    </location>
</feature>
<feature type="compositionally biased region" description="Polar residues" evidence="3">
    <location>
        <begin position="205"/>
        <end position="226"/>
    </location>
</feature>
<organism evidence="5 6">
    <name type="scientific">Saponaria officinalis</name>
    <name type="common">Common soapwort</name>
    <name type="synonym">Lychnis saponaria</name>
    <dbReference type="NCBI Taxonomy" id="3572"/>
    <lineage>
        <taxon>Eukaryota</taxon>
        <taxon>Viridiplantae</taxon>
        <taxon>Streptophyta</taxon>
        <taxon>Embryophyta</taxon>
        <taxon>Tracheophyta</taxon>
        <taxon>Spermatophyta</taxon>
        <taxon>Magnoliopsida</taxon>
        <taxon>eudicotyledons</taxon>
        <taxon>Gunneridae</taxon>
        <taxon>Pentapetalae</taxon>
        <taxon>Caryophyllales</taxon>
        <taxon>Caryophyllaceae</taxon>
        <taxon>Caryophylleae</taxon>
        <taxon>Saponaria</taxon>
    </lineage>
</organism>
<dbReference type="Pfam" id="PF05383">
    <property type="entry name" value="La"/>
    <property type="match status" value="1"/>
</dbReference>
<evidence type="ECO:0000256" key="3">
    <source>
        <dbReference type="SAM" id="MobiDB-lite"/>
    </source>
</evidence>
<protein>
    <recommendedName>
        <fullName evidence="4">HTH La-type RNA-binding domain-containing protein</fullName>
    </recommendedName>
</protein>
<feature type="domain" description="HTH La-type RNA-binding" evidence="4">
    <location>
        <begin position="350"/>
        <end position="439"/>
    </location>
</feature>
<keyword evidence="1 2" id="KW-0694">RNA-binding</keyword>
<evidence type="ECO:0000259" key="4">
    <source>
        <dbReference type="PROSITE" id="PS50961"/>
    </source>
</evidence>
<dbReference type="PANTHER" id="PTHR22792">
    <property type="entry name" value="LUPUS LA PROTEIN-RELATED"/>
    <property type="match status" value="1"/>
</dbReference>
<dbReference type="AlphaFoldDB" id="A0AAW1H2Q8"/>
<comment type="caution">
    <text evidence="5">The sequence shown here is derived from an EMBL/GenBank/DDBJ whole genome shotgun (WGS) entry which is preliminary data.</text>
</comment>
<evidence type="ECO:0000256" key="2">
    <source>
        <dbReference type="PROSITE-ProRule" id="PRU00332"/>
    </source>
</evidence>
<reference evidence="5" key="1">
    <citation type="submission" date="2024-03" db="EMBL/GenBank/DDBJ databases">
        <title>WGS assembly of Saponaria officinalis var. Norfolk2.</title>
        <authorList>
            <person name="Jenkins J."/>
            <person name="Shu S."/>
            <person name="Grimwood J."/>
            <person name="Barry K."/>
            <person name="Goodstein D."/>
            <person name="Schmutz J."/>
            <person name="Leebens-Mack J."/>
            <person name="Osbourn A."/>
        </authorList>
    </citation>
    <scope>NUCLEOTIDE SEQUENCE [LARGE SCALE GENOMIC DNA]</scope>
    <source>
        <strain evidence="5">JIC</strain>
    </source>
</reference>
<dbReference type="Gene3D" id="1.10.10.10">
    <property type="entry name" value="Winged helix-like DNA-binding domain superfamily/Winged helix DNA-binding domain"/>
    <property type="match status" value="1"/>
</dbReference>
<evidence type="ECO:0000313" key="5">
    <source>
        <dbReference type="EMBL" id="KAK9670658.1"/>
    </source>
</evidence>